<organism evidence="8 9">
    <name type="scientific">Meripilus lineatus</name>
    <dbReference type="NCBI Taxonomy" id="2056292"/>
    <lineage>
        <taxon>Eukaryota</taxon>
        <taxon>Fungi</taxon>
        <taxon>Dikarya</taxon>
        <taxon>Basidiomycota</taxon>
        <taxon>Agaricomycotina</taxon>
        <taxon>Agaricomycetes</taxon>
        <taxon>Polyporales</taxon>
        <taxon>Meripilaceae</taxon>
        <taxon>Meripilus</taxon>
    </lineage>
</organism>
<dbReference type="GO" id="GO:0006893">
    <property type="term" value="P:Golgi to plasma membrane transport"/>
    <property type="evidence" value="ECO:0007669"/>
    <property type="project" value="UniProtKB-UniRule"/>
</dbReference>
<feature type="region of interest" description="Disordered" evidence="6">
    <location>
        <begin position="887"/>
        <end position="929"/>
    </location>
</feature>
<keyword evidence="9" id="KW-1185">Reference proteome</keyword>
<feature type="coiled-coil region" evidence="5">
    <location>
        <begin position="291"/>
        <end position="318"/>
    </location>
</feature>
<comment type="function">
    <text evidence="4">Component of the exocyst complex involved in the docking of exocytic vesicles with fusion sites on the plasma membrane.</text>
</comment>
<evidence type="ECO:0000313" key="8">
    <source>
        <dbReference type="EMBL" id="KAJ3492246.1"/>
    </source>
</evidence>
<dbReference type="GO" id="GO:0000145">
    <property type="term" value="C:exocyst"/>
    <property type="evidence" value="ECO:0007669"/>
    <property type="project" value="UniProtKB-UniRule"/>
</dbReference>
<evidence type="ECO:0000256" key="4">
    <source>
        <dbReference type="RuleBase" id="RU365069"/>
    </source>
</evidence>
<comment type="subunit">
    <text evidence="4">Component of the exocyst complex.</text>
</comment>
<dbReference type="PANTHER" id="PTHR13043:SF1">
    <property type="entry name" value="EXOCYST COMPLEX COMPONENT 2"/>
    <property type="match status" value="1"/>
</dbReference>
<comment type="caution">
    <text evidence="8">The sequence shown here is derived from an EMBL/GenBank/DDBJ whole genome shotgun (WGS) entry which is preliminary data.</text>
</comment>
<name>A0AAD5YIS0_9APHY</name>
<evidence type="ECO:0000256" key="5">
    <source>
        <dbReference type="SAM" id="Coils"/>
    </source>
</evidence>
<dbReference type="Proteomes" id="UP001212997">
    <property type="component" value="Unassembled WGS sequence"/>
</dbReference>
<keyword evidence="2 4" id="KW-0813">Transport</keyword>
<evidence type="ECO:0000256" key="1">
    <source>
        <dbReference type="ARBA" id="ARBA00010578"/>
    </source>
</evidence>
<evidence type="ECO:0000259" key="7">
    <source>
        <dbReference type="Pfam" id="PF15469"/>
    </source>
</evidence>
<accession>A0AAD5YIS0</accession>
<proteinExistence type="inferred from homology"/>
<evidence type="ECO:0000256" key="6">
    <source>
        <dbReference type="SAM" id="MobiDB-lite"/>
    </source>
</evidence>
<dbReference type="EMBL" id="JANAWD010000002">
    <property type="protein sequence ID" value="KAJ3492246.1"/>
    <property type="molecule type" value="Genomic_DNA"/>
</dbReference>
<sequence>MSRLNFDIDDDTILKAYKLSNPNPSKWEETEEGLDESILQVGGGTGENDPGDPLGLGAPIDLRNMDIETKAAVLIASKSFDPKTFISVVHPNATYHDLTTGIAHLRSNIEARSEAIRVLVEENFDRFVAVKNSTDGTYHHSVLTLSATYSDLLALYAEMREGLLAEETEFASKPLRDHLKASAQKADQVFLPVLENALKAQKLRTTLGIFDRSRFFFNLPGSLAEYIEAGRYEAAMRDYKKGKFMLESRSSQILPIGTKKDGQASTAAEQQQRRILDKVWGTVEKVMGEMRNQLLGKLQESSRSVEEQEKTLDILMELNPNEEPVWTYFDAQHKSILDQMKEAYSVGKRSVEGVVLCLGVDRKNSLGKLAIHEKTSPSISSPDDLTGIITAQLKTCVSALESKQSDTVIAQTGGEEVWQAILSLVKNVSETILNSLPNFWRISRGFLEGKYKKLYISLLSEFFKFSDAAVQSPTGEPASSPPLLPSDSNSLTTVHHLVKILGEIQECVNEVNAMEISNDVSNSLKGLLESARWKFEDILINAWIRDSHMFYHLETWTGSTSDPYTTTYLKQIRLYQRQLTTAAFKIAGGVDLTSSNASSRVLKQTAVPHEFVTKVTKAFLDSLYAFLDGLVHLGSEDASPAANAKKPVGNAAAMTSNDPLALLDISDPDTRILLVVSNIGHLMRVLIPAMTGELESAFGIHIEEDKQTLMTVVQELDKTLFGSYVKPKSDKLVGIVRNGVLDPQMDWYETPQPTEIRPYVYELLMYLVGVHAQVTGAAAPLLERTLNALVEDIADEALRCFRQVKRFGMGGMLRATLEIEFIHQTVSRYVTPSAAKTLSDLYTKISQAYARKAGDENLQEHLDGVKKTLAETRRATGIEFLCFRQTKDRSKEKAAAPTGSRPKERERERVRDKERSHGRSHRERERPKE</sequence>
<feature type="compositionally biased region" description="Basic and acidic residues" evidence="6">
    <location>
        <begin position="901"/>
        <end position="929"/>
    </location>
</feature>
<dbReference type="Pfam" id="PF15469">
    <property type="entry name" value="Sec5"/>
    <property type="match status" value="1"/>
</dbReference>
<evidence type="ECO:0000313" key="9">
    <source>
        <dbReference type="Proteomes" id="UP001212997"/>
    </source>
</evidence>
<dbReference type="PANTHER" id="PTHR13043">
    <property type="entry name" value="EXOCYST COMPLEX COMPONENT SEC5"/>
    <property type="match status" value="1"/>
</dbReference>
<protein>
    <recommendedName>
        <fullName evidence="4">Exocyst complex component SEC5</fullName>
    </recommendedName>
</protein>
<dbReference type="GO" id="GO:0015031">
    <property type="term" value="P:protein transport"/>
    <property type="evidence" value="ECO:0007669"/>
    <property type="project" value="UniProtKB-KW"/>
</dbReference>
<dbReference type="AlphaFoldDB" id="A0AAD5YIS0"/>
<keyword evidence="3 4" id="KW-0268">Exocytosis</keyword>
<dbReference type="InterPro" id="IPR039481">
    <property type="entry name" value="EXOC2/Sec5_N_dom"/>
</dbReference>
<dbReference type="InterPro" id="IPR029175">
    <property type="entry name" value="EXOC2/Sec5"/>
</dbReference>
<gene>
    <name evidence="8" type="ORF">NLI96_g94</name>
</gene>
<evidence type="ECO:0000256" key="2">
    <source>
        <dbReference type="ARBA" id="ARBA00022448"/>
    </source>
</evidence>
<keyword evidence="5" id="KW-0175">Coiled coil</keyword>
<dbReference type="GO" id="GO:0006887">
    <property type="term" value="P:exocytosis"/>
    <property type="evidence" value="ECO:0007669"/>
    <property type="project" value="UniProtKB-KW"/>
</dbReference>
<comment type="similarity">
    <text evidence="1 4">Belongs to the SEC5 family.</text>
</comment>
<keyword evidence="4" id="KW-0653">Protein transport</keyword>
<feature type="domain" description="Exocyst complex component EXOC2/Sec5 N-terminal" evidence="7">
    <location>
        <begin position="52"/>
        <end position="883"/>
    </location>
</feature>
<evidence type="ECO:0000256" key="3">
    <source>
        <dbReference type="ARBA" id="ARBA00022483"/>
    </source>
</evidence>
<reference evidence="8" key="1">
    <citation type="submission" date="2022-07" db="EMBL/GenBank/DDBJ databases">
        <title>Genome Sequence of Physisporinus lineatus.</title>
        <authorList>
            <person name="Buettner E."/>
        </authorList>
    </citation>
    <scope>NUCLEOTIDE SEQUENCE</scope>
    <source>
        <strain evidence="8">VT162</strain>
    </source>
</reference>